<dbReference type="SMART" id="SM00539">
    <property type="entry name" value="NIDO"/>
    <property type="match status" value="1"/>
</dbReference>
<evidence type="ECO:0000313" key="2">
    <source>
        <dbReference type="EMBL" id="NXK43665.1"/>
    </source>
</evidence>
<comment type="caution">
    <text evidence="2">The sequence shown here is derived from an EMBL/GenBank/DDBJ whole genome shotgun (WGS) entry which is preliminary data.</text>
</comment>
<sequence>VLYPFGAAVGDQPTPLEDDGTSPEIVLWENFSFFGSRHRSCYVNNNGVLSFGTRVPEFTPRPFPLPGGLPLVAPFWADADPRLGGRVWYRQSRDPRTLLRLQRDLRPAGTPRDPPPRPTWALVATWDRLAYFGAASDKVNTFQAVLASDGASSFVLFNYGDLRWTTGIANGGDPHSGLGGDPAQAGFNGGDDVHFYNLPGSRSPAVRSLSRRSNLGVPGRWGFRVDGLQ</sequence>
<dbReference type="PROSITE" id="PS51220">
    <property type="entry name" value="NIDO"/>
    <property type="match status" value="1"/>
</dbReference>
<dbReference type="InterPro" id="IPR003886">
    <property type="entry name" value="NIDO_dom"/>
</dbReference>
<feature type="non-terminal residue" evidence="2">
    <location>
        <position position="229"/>
    </location>
</feature>
<evidence type="ECO:0000259" key="1">
    <source>
        <dbReference type="PROSITE" id="PS51220"/>
    </source>
</evidence>
<dbReference type="GO" id="GO:0007160">
    <property type="term" value="P:cell-matrix adhesion"/>
    <property type="evidence" value="ECO:0007669"/>
    <property type="project" value="InterPro"/>
</dbReference>
<organism evidence="2 3">
    <name type="scientific">Piprites chloris</name>
    <name type="common">Wing-barred manakin</name>
    <dbReference type="NCBI Taxonomy" id="114369"/>
    <lineage>
        <taxon>Eukaryota</taxon>
        <taxon>Metazoa</taxon>
        <taxon>Chordata</taxon>
        <taxon>Craniata</taxon>
        <taxon>Vertebrata</taxon>
        <taxon>Euteleostomi</taxon>
        <taxon>Archelosauria</taxon>
        <taxon>Archosauria</taxon>
        <taxon>Dinosauria</taxon>
        <taxon>Saurischia</taxon>
        <taxon>Theropoda</taxon>
        <taxon>Coelurosauria</taxon>
        <taxon>Aves</taxon>
        <taxon>Neognathae</taxon>
        <taxon>Neoaves</taxon>
        <taxon>Telluraves</taxon>
        <taxon>Australaves</taxon>
        <taxon>Passeriformes</taxon>
        <taxon>Pipridae</taxon>
        <taxon>Piprites</taxon>
    </lineage>
</organism>
<protein>
    <submittedName>
        <fullName evidence="2">TECTA protein</fullName>
    </submittedName>
</protein>
<dbReference type="AlphaFoldDB" id="A0A7L0JGK0"/>
<feature type="non-terminal residue" evidence="2">
    <location>
        <position position="1"/>
    </location>
</feature>
<dbReference type="InterPro" id="IPR051495">
    <property type="entry name" value="Epithelial_Barrier/Signaling"/>
</dbReference>
<dbReference type="EMBL" id="VXAH01000979">
    <property type="protein sequence ID" value="NXK43665.1"/>
    <property type="molecule type" value="Genomic_DNA"/>
</dbReference>
<evidence type="ECO:0000313" key="3">
    <source>
        <dbReference type="Proteomes" id="UP000520962"/>
    </source>
</evidence>
<dbReference type="Pfam" id="PF06119">
    <property type="entry name" value="NIDO"/>
    <property type="match status" value="1"/>
</dbReference>
<feature type="domain" description="NIDO" evidence="1">
    <location>
        <begin position="74"/>
        <end position="228"/>
    </location>
</feature>
<dbReference type="PANTHER" id="PTHR13802">
    <property type="entry name" value="MUCIN 4-RELATED"/>
    <property type="match status" value="1"/>
</dbReference>
<proteinExistence type="predicted"/>
<name>A0A7L0JGK0_PIPCL</name>
<accession>A0A7L0JGK0</accession>
<reference evidence="2 3" key="1">
    <citation type="submission" date="2019-09" db="EMBL/GenBank/DDBJ databases">
        <title>Bird 10,000 Genomes (B10K) Project - Family phase.</title>
        <authorList>
            <person name="Zhang G."/>
        </authorList>
    </citation>
    <scope>NUCLEOTIDE SEQUENCE [LARGE SCALE GENOMIC DNA]</scope>
    <source>
        <strain evidence="2">B10K-DU-007-02</strain>
        <tissue evidence="2">Mixed tissue sample</tissue>
    </source>
</reference>
<gene>
    <name evidence="2" type="primary">Tecta_2</name>
    <name evidence="2" type="ORF">PIPCHL_R04271</name>
</gene>
<keyword evidence="3" id="KW-1185">Reference proteome</keyword>
<dbReference type="Proteomes" id="UP000520962">
    <property type="component" value="Unassembled WGS sequence"/>
</dbReference>
<dbReference type="PANTHER" id="PTHR13802:SF59">
    <property type="entry name" value="SUSHI DOMAIN-CONTAINING PROTEIN 2"/>
    <property type="match status" value="1"/>
</dbReference>